<proteinExistence type="predicted"/>
<dbReference type="eggNOG" id="ENOG502ZPSM">
    <property type="taxonomic scope" value="Bacteria"/>
</dbReference>
<dbReference type="InterPro" id="IPR041218">
    <property type="entry name" value="DUF5606"/>
</dbReference>
<feature type="compositionally biased region" description="Acidic residues" evidence="1">
    <location>
        <begin position="130"/>
        <end position="161"/>
    </location>
</feature>
<dbReference type="HOGENOM" id="CLU_118060_1_0_10"/>
<dbReference type="Gene3D" id="2.30.30.730">
    <property type="match status" value="1"/>
</dbReference>
<dbReference type="Proteomes" id="UP000008461">
    <property type="component" value="Chromosome"/>
</dbReference>
<dbReference type="Gene3D" id="1.10.10.1650">
    <property type="match status" value="1"/>
</dbReference>
<dbReference type="RefSeq" id="WP_013766347.1">
    <property type="nucleotide sequence ID" value="NC_015510.1"/>
</dbReference>
<feature type="domain" description="DUF6852" evidence="3">
    <location>
        <begin position="52"/>
        <end position="119"/>
    </location>
</feature>
<reference key="2">
    <citation type="submission" date="2011-04" db="EMBL/GenBank/DDBJ databases">
        <title>Complete sequence of chromosome of Haliscomenobacter hydrossis DSM 1100.</title>
        <authorList>
            <consortium name="US DOE Joint Genome Institute (JGI-PGF)"/>
            <person name="Lucas S."/>
            <person name="Han J."/>
            <person name="Lapidus A."/>
            <person name="Bruce D."/>
            <person name="Goodwin L."/>
            <person name="Pitluck S."/>
            <person name="Peters L."/>
            <person name="Kyrpides N."/>
            <person name="Mavromatis K."/>
            <person name="Ivanova N."/>
            <person name="Ovchinnikova G."/>
            <person name="Pagani I."/>
            <person name="Daligault H."/>
            <person name="Detter J.C."/>
            <person name="Han C."/>
            <person name="Land M."/>
            <person name="Hauser L."/>
            <person name="Markowitz V."/>
            <person name="Cheng J.-F."/>
            <person name="Hugenholtz P."/>
            <person name="Woyke T."/>
            <person name="Wu D."/>
            <person name="Verbarg S."/>
            <person name="Frueling A."/>
            <person name="Brambilla E."/>
            <person name="Klenk H.-P."/>
            <person name="Eisen J.A."/>
        </authorList>
    </citation>
    <scope>NUCLEOTIDE SEQUENCE</scope>
    <source>
        <strain>DSM 1100</strain>
    </source>
</reference>
<sequence>MKIKGLVAVSGLPGLFKMVANRNNGLIVEDLANGKRRFASVRQHQFTPLESIGIYTNDGETSELKIVFQSMLDKLETVPMPTLSDTGDKLHLYFAQILPDYDRDRVHTGDIKKAVKWFAHLHELGYTMMEEDEEEEVDETEGAVESDTAEIETMEAVDVEEEAKKDE</sequence>
<dbReference type="InterPro" id="IPR049281">
    <property type="entry name" value="BVU_3817-like_C_sf"/>
</dbReference>
<reference evidence="4 5" key="1">
    <citation type="journal article" date="2011" name="Stand. Genomic Sci.">
        <title>Complete genome sequence of Haliscomenobacter hydrossis type strain (O).</title>
        <authorList>
            <consortium name="US DOE Joint Genome Institute (JGI-PGF)"/>
            <person name="Daligault H."/>
            <person name="Lapidus A."/>
            <person name="Zeytun A."/>
            <person name="Nolan M."/>
            <person name="Lucas S."/>
            <person name="Del Rio T.G."/>
            <person name="Tice H."/>
            <person name="Cheng J.F."/>
            <person name="Tapia R."/>
            <person name="Han C."/>
            <person name="Goodwin L."/>
            <person name="Pitluck S."/>
            <person name="Liolios K."/>
            <person name="Pagani I."/>
            <person name="Ivanova N."/>
            <person name="Huntemann M."/>
            <person name="Mavromatis K."/>
            <person name="Mikhailova N."/>
            <person name="Pati A."/>
            <person name="Chen A."/>
            <person name="Palaniappan K."/>
            <person name="Land M."/>
            <person name="Hauser L."/>
            <person name="Brambilla E.M."/>
            <person name="Rohde M."/>
            <person name="Verbarg S."/>
            <person name="Goker M."/>
            <person name="Bristow J."/>
            <person name="Eisen J.A."/>
            <person name="Markowitz V."/>
            <person name="Hugenholtz P."/>
            <person name="Kyrpides N.C."/>
            <person name="Klenk H.P."/>
            <person name="Woyke T."/>
        </authorList>
    </citation>
    <scope>NUCLEOTIDE SEQUENCE [LARGE SCALE GENOMIC DNA]</scope>
    <source>
        <strain evidence="5">ATCC 27775 / DSM 1100 / LMG 10767 / O</strain>
    </source>
</reference>
<accession>F4L4E0</accession>
<dbReference type="InterPro" id="IPR049280">
    <property type="entry name" value="DUF6852"/>
</dbReference>
<dbReference type="InterPro" id="IPR049282">
    <property type="entry name" value="BVU_3817_N_sf"/>
</dbReference>
<dbReference type="AlphaFoldDB" id="F4L4E0"/>
<gene>
    <name evidence="4" type="ordered locus">Halhy_3961</name>
</gene>
<organism evidence="4 5">
    <name type="scientific">Haliscomenobacter hydrossis (strain ATCC 27775 / DSM 1100 / LMG 10767 / O)</name>
    <dbReference type="NCBI Taxonomy" id="760192"/>
    <lineage>
        <taxon>Bacteria</taxon>
        <taxon>Pseudomonadati</taxon>
        <taxon>Bacteroidota</taxon>
        <taxon>Saprospiria</taxon>
        <taxon>Saprospirales</taxon>
        <taxon>Haliscomenobacteraceae</taxon>
        <taxon>Haliscomenobacter</taxon>
    </lineage>
</organism>
<dbReference type="KEGG" id="hhy:Halhy_3961"/>
<feature type="region of interest" description="Disordered" evidence="1">
    <location>
        <begin position="130"/>
        <end position="167"/>
    </location>
</feature>
<name>F4L4E0_HALH1</name>
<keyword evidence="5" id="KW-1185">Reference proteome</keyword>
<evidence type="ECO:0000313" key="5">
    <source>
        <dbReference type="Proteomes" id="UP000008461"/>
    </source>
</evidence>
<dbReference type="EMBL" id="CP002691">
    <property type="protein sequence ID" value="AEE51809.1"/>
    <property type="molecule type" value="Genomic_DNA"/>
</dbReference>
<dbReference type="Pfam" id="PF18347">
    <property type="entry name" value="DUF5606"/>
    <property type="match status" value="1"/>
</dbReference>
<evidence type="ECO:0000259" key="3">
    <source>
        <dbReference type="Pfam" id="PF21186"/>
    </source>
</evidence>
<evidence type="ECO:0000259" key="2">
    <source>
        <dbReference type="Pfam" id="PF18347"/>
    </source>
</evidence>
<dbReference type="Pfam" id="PF21186">
    <property type="entry name" value="DUF6852"/>
    <property type="match status" value="1"/>
</dbReference>
<evidence type="ECO:0000313" key="4">
    <source>
        <dbReference type="EMBL" id="AEE51809.1"/>
    </source>
</evidence>
<dbReference type="STRING" id="760192.Halhy_3961"/>
<feature type="domain" description="DUF5606" evidence="2">
    <location>
        <begin position="4"/>
        <end position="49"/>
    </location>
</feature>
<protein>
    <submittedName>
        <fullName evidence="4">Uncharacterized protein</fullName>
    </submittedName>
</protein>
<evidence type="ECO:0000256" key="1">
    <source>
        <dbReference type="SAM" id="MobiDB-lite"/>
    </source>
</evidence>